<dbReference type="InterPro" id="IPR001173">
    <property type="entry name" value="Glyco_trans_2-like"/>
</dbReference>
<feature type="domain" description="DUF7928" evidence="4">
    <location>
        <begin position="62"/>
        <end position="216"/>
    </location>
</feature>
<feature type="compositionally biased region" description="Basic and acidic residues" evidence="1">
    <location>
        <begin position="266"/>
        <end position="275"/>
    </location>
</feature>
<dbReference type="Pfam" id="PF13632">
    <property type="entry name" value="Glyco_trans_2_3"/>
    <property type="match status" value="1"/>
</dbReference>
<evidence type="ECO:0000313" key="6">
    <source>
        <dbReference type="Proteomes" id="UP000214365"/>
    </source>
</evidence>
<dbReference type="Proteomes" id="UP000214365">
    <property type="component" value="Unassembled WGS sequence"/>
</dbReference>
<dbReference type="EMBL" id="LFMY01000012">
    <property type="protein sequence ID" value="OKL57191.1"/>
    <property type="molecule type" value="Genomic_DNA"/>
</dbReference>
<dbReference type="STRING" id="1441469.A0A225A8S5"/>
<dbReference type="Pfam" id="PF25550">
    <property type="entry name" value="DUF7928"/>
    <property type="match status" value="1"/>
</dbReference>
<feature type="transmembrane region" description="Helical" evidence="2">
    <location>
        <begin position="769"/>
        <end position="790"/>
    </location>
</feature>
<keyword evidence="6" id="KW-1185">Reference proteome</keyword>
<evidence type="ECO:0000256" key="2">
    <source>
        <dbReference type="SAM" id="Phobius"/>
    </source>
</evidence>
<feature type="transmembrane region" description="Helical" evidence="2">
    <location>
        <begin position="894"/>
        <end position="912"/>
    </location>
</feature>
<evidence type="ECO:0000259" key="3">
    <source>
        <dbReference type="Pfam" id="PF13632"/>
    </source>
</evidence>
<accession>A0A225A8S5</accession>
<feature type="domain" description="Glycosyltransferase 2-like" evidence="3">
    <location>
        <begin position="541"/>
        <end position="753"/>
    </location>
</feature>
<feature type="transmembrane region" description="Helical" evidence="2">
    <location>
        <begin position="811"/>
        <end position="833"/>
    </location>
</feature>
<gene>
    <name evidence="5" type="ORF">UA08_07337</name>
</gene>
<evidence type="ECO:0000313" key="5">
    <source>
        <dbReference type="EMBL" id="OKL57191.1"/>
    </source>
</evidence>
<protein>
    <submittedName>
        <fullName evidence="5">Uncharacterized protein</fullName>
    </submittedName>
</protein>
<feature type="compositionally biased region" description="Polar residues" evidence="1">
    <location>
        <begin position="19"/>
        <end position="53"/>
    </location>
</feature>
<evidence type="ECO:0000259" key="4">
    <source>
        <dbReference type="Pfam" id="PF25550"/>
    </source>
</evidence>
<dbReference type="OrthoDB" id="38531at2759"/>
<feature type="transmembrane region" description="Helical" evidence="2">
    <location>
        <begin position="737"/>
        <end position="757"/>
    </location>
</feature>
<dbReference type="PANTHER" id="PTHR35408:SF2">
    <property type="entry name" value="GLYCOSYLTRANSFERASE 2-LIKE DOMAIN-CONTAINING PROTEIN"/>
    <property type="match status" value="1"/>
</dbReference>
<feature type="transmembrane region" description="Helical" evidence="2">
    <location>
        <begin position="287"/>
        <end position="312"/>
    </location>
</feature>
<comment type="caution">
    <text evidence="5">The sequence shown here is derived from an EMBL/GenBank/DDBJ whole genome shotgun (WGS) entry which is preliminary data.</text>
</comment>
<reference evidence="5 6" key="1">
    <citation type="submission" date="2015-06" db="EMBL/GenBank/DDBJ databases">
        <title>Talaromyces atroroseus IBT 11181 draft genome.</title>
        <authorList>
            <person name="Rasmussen K.B."/>
            <person name="Rasmussen S."/>
            <person name="Petersen B."/>
            <person name="Sicheritz-Ponten T."/>
            <person name="Mortensen U.H."/>
            <person name="Thrane U."/>
        </authorList>
    </citation>
    <scope>NUCLEOTIDE SEQUENCE [LARGE SCALE GENOMIC DNA]</scope>
    <source>
        <strain evidence="5 6">IBT 11181</strain>
    </source>
</reference>
<dbReference type="PANTHER" id="PTHR35408">
    <property type="entry name" value="CHROMOSOME 15, WHOLE GENOME SHOTGUN SEQUENCE"/>
    <property type="match status" value="1"/>
</dbReference>
<dbReference type="SUPFAM" id="SSF53448">
    <property type="entry name" value="Nucleotide-diphospho-sugar transferases"/>
    <property type="match status" value="1"/>
</dbReference>
<evidence type="ECO:0000256" key="1">
    <source>
        <dbReference type="SAM" id="MobiDB-lite"/>
    </source>
</evidence>
<feature type="region of interest" description="Disordered" evidence="1">
    <location>
        <begin position="1"/>
        <end position="53"/>
    </location>
</feature>
<dbReference type="Gene3D" id="3.90.550.10">
    <property type="entry name" value="Spore Coat Polysaccharide Biosynthesis Protein SpsA, Chain A"/>
    <property type="match status" value="1"/>
</dbReference>
<keyword evidence="2" id="KW-0812">Transmembrane</keyword>
<dbReference type="RefSeq" id="XP_020117312.1">
    <property type="nucleotide sequence ID" value="XM_020262470.1"/>
</dbReference>
<proteinExistence type="predicted"/>
<keyword evidence="2" id="KW-0472">Membrane</keyword>
<organism evidence="5 6">
    <name type="scientific">Talaromyces atroroseus</name>
    <dbReference type="NCBI Taxonomy" id="1441469"/>
    <lineage>
        <taxon>Eukaryota</taxon>
        <taxon>Fungi</taxon>
        <taxon>Dikarya</taxon>
        <taxon>Ascomycota</taxon>
        <taxon>Pezizomycotina</taxon>
        <taxon>Eurotiomycetes</taxon>
        <taxon>Eurotiomycetidae</taxon>
        <taxon>Eurotiales</taxon>
        <taxon>Trichocomaceae</taxon>
        <taxon>Talaromyces</taxon>
        <taxon>Talaromyces sect. Trachyspermi</taxon>
    </lineage>
</organism>
<feature type="region of interest" description="Disordered" evidence="1">
    <location>
        <begin position="253"/>
        <end position="275"/>
    </location>
</feature>
<dbReference type="InterPro" id="IPR057688">
    <property type="entry name" value="DUF7928"/>
</dbReference>
<dbReference type="GeneID" id="31007093"/>
<dbReference type="AlphaFoldDB" id="A0A225A8S5"/>
<name>A0A225A8S5_TALAT</name>
<dbReference type="InterPro" id="IPR029044">
    <property type="entry name" value="Nucleotide-diphossugar_trans"/>
</dbReference>
<feature type="transmembrane region" description="Helical" evidence="2">
    <location>
        <begin position="864"/>
        <end position="882"/>
    </location>
</feature>
<sequence length="921" mass="103509">MSSLIPTRWPFRSRKTLNDDGTSDQTTSQRNSLPVSESGQSGHGPSSVDQRYVNSGIDDASKYKAMIKFFHVRLTAYQWLPSPTHLQQSSTAVFLRRSRGVYISEPEDVNPMLLGAIQKINATVAFTMMTETTSIITSQLAHGQTELILPNGYQIQIIDSYADIAGSHSNMVKRHQYCALIREERLLLLWNDDLNAILTHAADVEAKLLSLIWGSPVPTFNLQVTPLATPLESVVASPNGSSYHLALEAAKEAQPAAEDSGMSRDASPRRMINEGVKRPKDSLERPLAFTSAIFVGMAVMLLVILLVGFGIYDLLLEYLVDGNATRFALAATIPIFALFSIFFMIVIFTDIFQAVGPIKTLKTNSRFYSPIAPDLKSAYSLGFTPPRITIQMPIYTESLEEVIKPTIRSLKTAISHYESHGGAANIFINDDGFALLSEEQRSERINFYHDNNIGWVARPKNNDDGYIRKGKFKKASNMNFALNVSNKVEAELVQRIAPALKDSDMVDPMEEELVYREAFDHIIQSDPRIRGAGGDIRVGEFILIVDSDTRVPADCLLYGAAEMFLNPEVAIIQHSTGVMQVSRDYFENGITYFTNLIYSAIRFAVGSGETAPFVGHNAFLRWQAVQSVGRPDDGYTAFWSESHVSEDFDIALRLQIQGNIIRLASYHNDEFKEGVSLTIYDELSRWEKYAYGCNELVFNPIHTWIYRGPLTKLFMSFLWSNLQLSSKITILGYISSYYALASGFPLTVLNYFIVGWFQGYLDKFYMESWNVFLGLLVVFSGAGNVCLAIIRYRLGEKPLFSALVENFMWMPMFAIFFGGLSFHLSMAILAHMFRINMSWGTTAKEKDDSNFFKEMPKIFKTFKWMYAVVLPFFPAMIYLGCFAPHGWRITEVTAIVPMSVTLASHALLPLLLNPSLMVFNY</sequence>
<feature type="transmembrane region" description="Helical" evidence="2">
    <location>
        <begin position="327"/>
        <end position="352"/>
    </location>
</feature>
<keyword evidence="2" id="KW-1133">Transmembrane helix</keyword>